<evidence type="ECO:0000313" key="3">
    <source>
        <dbReference type="Proteomes" id="UP000216352"/>
    </source>
</evidence>
<dbReference type="STRING" id="1603886.GCA_001895165_00143"/>
<reference evidence="2 3" key="1">
    <citation type="journal article" date="2017" name="BMC Genomics">
        <title>Comparative genomic and phylogenomic analyses of the Bifidobacteriaceae family.</title>
        <authorList>
            <person name="Lugli G.A."/>
            <person name="Milani C."/>
            <person name="Turroni F."/>
            <person name="Duranti S."/>
            <person name="Mancabelli L."/>
            <person name="Mangifesta M."/>
            <person name="Ferrario C."/>
            <person name="Modesto M."/>
            <person name="Mattarelli P."/>
            <person name="Jiri K."/>
            <person name="van Sinderen D."/>
            <person name="Ventura M."/>
        </authorList>
    </citation>
    <scope>NUCLEOTIDE SEQUENCE [LARGE SCALE GENOMIC DNA]</scope>
    <source>
        <strain evidence="2 3">DSM 28807</strain>
    </source>
</reference>
<dbReference type="InterPro" id="IPR028350">
    <property type="entry name" value="DNAC/IstB-like"/>
</dbReference>
<name>A0A261FQQ0_9BIFI</name>
<organism evidence="2 3">
    <name type="scientific">Bifidobacterium lemurum</name>
    <dbReference type="NCBI Taxonomy" id="1603886"/>
    <lineage>
        <taxon>Bacteria</taxon>
        <taxon>Bacillati</taxon>
        <taxon>Actinomycetota</taxon>
        <taxon>Actinomycetes</taxon>
        <taxon>Bifidobacteriales</taxon>
        <taxon>Bifidobacteriaceae</taxon>
        <taxon>Bifidobacterium</taxon>
    </lineage>
</organism>
<keyword evidence="2" id="KW-0547">Nucleotide-binding</keyword>
<dbReference type="PIRSF" id="PIRSF003073">
    <property type="entry name" value="DNAC_TnpB_IstB"/>
    <property type="match status" value="1"/>
</dbReference>
<evidence type="ECO:0000313" key="2">
    <source>
        <dbReference type="EMBL" id="OZG61325.1"/>
    </source>
</evidence>
<comment type="caution">
    <text evidence="2">The sequence shown here is derived from an EMBL/GenBank/DDBJ whole genome shotgun (WGS) entry which is preliminary data.</text>
</comment>
<dbReference type="PANTHER" id="PTHR30050:SF4">
    <property type="entry name" value="ATP-BINDING PROTEIN RV3427C IN INSERTION SEQUENCE-RELATED"/>
    <property type="match status" value="1"/>
</dbReference>
<dbReference type="Gene3D" id="3.40.50.300">
    <property type="entry name" value="P-loop containing nucleotide triphosphate hydrolases"/>
    <property type="match status" value="1"/>
</dbReference>
<feature type="domain" description="IstB-like ATP-binding" evidence="1">
    <location>
        <begin position="15"/>
        <end position="243"/>
    </location>
</feature>
<proteinExistence type="predicted"/>
<dbReference type="SUPFAM" id="SSF52540">
    <property type="entry name" value="P-loop containing nucleoside triphosphate hydrolases"/>
    <property type="match status" value="1"/>
</dbReference>
<dbReference type="RefSeq" id="WP_072723518.1">
    <property type="nucleotide sequence ID" value="NZ_BDIS01000001.1"/>
</dbReference>
<dbReference type="GO" id="GO:0005524">
    <property type="term" value="F:ATP binding"/>
    <property type="evidence" value="ECO:0007669"/>
    <property type="project" value="UniProtKB-KW"/>
</dbReference>
<dbReference type="CDD" id="cd00009">
    <property type="entry name" value="AAA"/>
    <property type="match status" value="1"/>
</dbReference>
<dbReference type="InterPro" id="IPR027417">
    <property type="entry name" value="P-loop_NTPase"/>
</dbReference>
<dbReference type="GO" id="GO:0006260">
    <property type="term" value="P:DNA replication"/>
    <property type="evidence" value="ECO:0007669"/>
    <property type="project" value="TreeGrafter"/>
</dbReference>
<keyword evidence="2" id="KW-0067">ATP-binding</keyword>
<keyword evidence="3" id="KW-1185">Reference proteome</keyword>
<gene>
    <name evidence="2" type="ORF">BLEM_1537</name>
</gene>
<dbReference type="InterPro" id="IPR002611">
    <property type="entry name" value="IstB_ATP-bd"/>
</dbReference>
<dbReference type="Proteomes" id="UP000216352">
    <property type="component" value="Unassembled WGS sequence"/>
</dbReference>
<dbReference type="AlphaFoldDB" id="A0A261FQQ0"/>
<protein>
    <submittedName>
        <fullName evidence="2">ATP-binding protein</fullName>
    </submittedName>
</protein>
<evidence type="ECO:0000259" key="1">
    <source>
        <dbReference type="Pfam" id="PF01695"/>
    </source>
</evidence>
<dbReference type="PANTHER" id="PTHR30050">
    <property type="entry name" value="CHROMOSOMAL REPLICATION INITIATOR PROTEIN DNAA"/>
    <property type="match status" value="1"/>
</dbReference>
<dbReference type="EMBL" id="MWWX01000010">
    <property type="protein sequence ID" value="OZG61325.1"/>
    <property type="molecule type" value="Genomic_DNA"/>
</dbReference>
<dbReference type="Pfam" id="PF01695">
    <property type="entry name" value="IstB_IS21"/>
    <property type="match status" value="1"/>
</dbReference>
<accession>A0A261FQQ0</accession>
<sequence>MIIDTETKRKLREMSAQDLLDAFERLDERIIVPLSHAETVRLAVDNAHSVHMDAKIQRLVKRAGLRYPQADLRTIDLVEERGLDRSVLAGLDTGNYLEQRLNTVFQGATGSGKSHLLCALAKSACRARYRAIYIRMPDLAEQVTVAAGKPGGVPKLVRKYATYNLLAIDEWLVDKPDEPFKRFLLELMELRYDTASTAFATQLATKEWHRQLGGDTIADAILDRIVHNTIWIDTGEYNMRQRHGQTMLDN</sequence>
<dbReference type="OrthoDB" id="9773429at2"/>